<dbReference type="RefSeq" id="WP_115302588.1">
    <property type="nucleotide sequence ID" value="NZ_CAAAHO010000001.1"/>
</dbReference>
<dbReference type="Gene3D" id="1.20.120.520">
    <property type="entry name" value="nmb1532 protein domain like"/>
    <property type="match status" value="1"/>
</dbReference>
<dbReference type="OrthoDB" id="5523420at2"/>
<dbReference type="EMBL" id="UGNV01000001">
    <property type="protein sequence ID" value="STX28876.1"/>
    <property type="molecule type" value="Genomic_DNA"/>
</dbReference>
<evidence type="ECO:0000259" key="2">
    <source>
        <dbReference type="Pfam" id="PF01814"/>
    </source>
</evidence>
<dbReference type="Pfam" id="PF01814">
    <property type="entry name" value="Hemerythrin"/>
    <property type="match status" value="1"/>
</dbReference>
<dbReference type="CDD" id="cd12108">
    <property type="entry name" value="Hr-like"/>
    <property type="match status" value="1"/>
</dbReference>
<sequence>MPNKKSSVSTSIFIELKTDHDRHRNMLKRIKEEINNPTVCKELFSNFSLEVKAHALAEEQALYSSLMKKPEFTADARHSVAEHKEIEDSINELAELKAIDNKWINQFEILEKDYLHHINEEEEELFIKAQKNLSASEQKNMGELFEKRKPIEKSSATVGEEK</sequence>
<evidence type="ECO:0000313" key="3">
    <source>
        <dbReference type="EMBL" id="STX28876.1"/>
    </source>
</evidence>
<dbReference type="AlphaFoldDB" id="A0A378I2I9"/>
<dbReference type="InterPro" id="IPR012312">
    <property type="entry name" value="Hemerythrin-like"/>
</dbReference>
<gene>
    <name evidence="3" type="ORF">NCTC13315_01410</name>
</gene>
<organism evidence="3 4">
    <name type="scientific">Legionella beliardensis</name>
    <dbReference type="NCBI Taxonomy" id="91822"/>
    <lineage>
        <taxon>Bacteria</taxon>
        <taxon>Pseudomonadati</taxon>
        <taxon>Pseudomonadota</taxon>
        <taxon>Gammaproteobacteria</taxon>
        <taxon>Legionellales</taxon>
        <taxon>Legionellaceae</taxon>
        <taxon>Legionella</taxon>
    </lineage>
</organism>
<keyword evidence="4" id="KW-1185">Reference proteome</keyword>
<evidence type="ECO:0000256" key="1">
    <source>
        <dbReference type="SAM" id="MobiDB-lite"/>
    </source>
</evidence>
<proteinExistence type="predicted"/>
<feature type="region of interest" description="Disordered" evidence="1">
    <location>
        <begin position="138"/>
        <end position="162"/>
    </location>
</feature>
<feature type="domain" description="Hemerythrin-like" evidence="2">
    <location>
        <begin position="15"/>
        <end position="126"/>
    </location>
</feature>
<evidence type="ECO:0000313" key="4">
    <source>
        <dbReference type="Proteomes" id="UP000254968"/>
    </source>
</evidence>
<dbReference type="Proteomes" id="UP000254968">
    <property type="component" value="Unassembled WGS sequence"/>
</dbReference>
<accession>A0A378I2I9</accession>
<dbReference type="PANTHER" id="PTHR35585">
    <property type="entry name" value="HHE DOMAIN PROTEIN (AFU_ORTHOLOGUE AFUA_4G00730)"/>
    <property type="match status" value="1"/>
</dbReference>
<name>A0A378I2I9_9GAMM</name>
<reference evidence="3 4" key="1">
    <citation type="submission" date="2018-06" db="EMBL/GenBank/DDBJ databases">
        <authorList>
            <consortium name="Pathogen Informatics"/>
            <person name="Doyle S."/>
        </authorList>
    </citation>
    <scope>NUCLEOTIDE SEQUENCE [LARGE SCALE GENOMIC DNA]</scope>
    <source>
        <strain evidence="3 4">NCTC13315</strain>
    </source>
</reference>
<protein>
    <submittedName>
        <fullName evidence="3">Uncharacterized conserved protein</fullName>
    </submittedName>
</protein>
<dbReference type="PANTHER" id="PTHR35585:SF1">
    <property type="entry name" value="HHE DOMAIN PROTEIN (AFU_ORTHOLOGUE AFUA_4G00730)"/>
    <property type="match status" value="1"/>
</dbReference>